<proteinExistence type="predicted"/>
<evidence type="ECO:0000313" key="1">
    <source>
        <dbReference type="EMBL" id="KKN51145.1"/>
    </source>
</evidence>
<name>A0A0F9R3G4_9ZZZZ</name>
<dbReference type="EMBL" id="LAZR01001077">
    <property type="protein sequence ID" value="KKN51145.1"/>
    <property type="molecule type" value="Genomic_DNA"/>
</dbReference>
<reference evidence="1" key="1">
    <citation type="journal article" date="2015" name="Nature">
        <title>Complex archaea that bridge the gap between prokaryotes and eukaryotes.</title>
        <authorList>
            <person name="Spang A."/>
            <person name="Saw J.H."/>
            <person name="Jorgensen S.L."/>
            <person name="Zaremba-Niedzwiedzka K."/>
            <person name="Martijn J."/>
            <person name="Lind A.E."/>
            <person name="van Eijk R."/>
            <person name="Schleper C."/>
            <person name="Guy L."/>
            <person name="Ettema T.J."/>
        </authorList>
    </citation>
    <scope>NUCLEOTIDE SEQUENCE</scope>
</reference>
<evidence type="ECO:0008006" key="2">
    <source>
        <dbReference type="Google" id="ProtNLM"/>
    </source>
</evidence>
<organism evidence="1">
    <name type="scientific">marine sediment metagenome</name>
    <dbReference type="NCBI Taxonomy" id="412755"/>
    <lineage>
        <taxon>unclassified sequences</taxon>
        <taxon>metagenomes</taxon>
        <taxon>ecological metagenomes</taxon>
    </lineage>
</organism>
<protein>
    <recommendedName>
        <fullName evidence="2">DUF885 domain-containing protein</fullName>
    </recommendedName>
</protein>
<sequence length="396" mass="46100">MEASDFGKKYLLLCLRMNKIIEGYVDAYFGPKGLQETINHEEAISPKSLMNSCKMLSYELRSQDFVSRRMRFIQKTLDAMETSIDIVMGKEIPYLHRVQKLYDIKPELIDDSIFFNAAEKLNLLFEGRGNLIERIAASRKEREVPYDKIKYFYQKAMKILRKRTKEFFPKLLPIQEELSLSIVTNQPWSAYNWYLGNYNSRIDINTDLPVIWTNLLPLAAHEGYPGHHTHNVVREKLLYNERNWFEHSILLVPTPAAVISEGIGNTGIDSLFTPREKAKIALDNLCPIPDQEDLELNIAQNSAWKAFGGFSGNIAIHAHVDEWSDEKLINYGMKFEIYSENRIKQQLKFIRDPLWSTYVFNYFIGEKLIKKKYGENPSIDDFKKLLTHPFLPSDLI</sequence>
<comment type="caution">
    <text evidence="1">The sequence shown here is derived from an EMBL/GenBank/DDBJ whole genome shotgun (WGS) entry which is preliminary data.</text>
</comment>
<accession>A0A0F9R3G4</accession>
<dbReference type="AlphaFoldDB" id="A0A0F9R3G4"/>
<gene>
    <name evidence="1" type="ORF">LCGC14_0625650</name>
</gene>